<feature type="domain" description="C2H2-type" evidence="11">
    <location>
        <begin position="337"/>
        <end position="365"/>
    </location>
</feature>
<organism evidence="12 13">
    <name type="scientific">Parnassius mnemosyne</name>
    <name type="common">clouded apollo</name>
    <dbReference type="NCBI Taxonomy" id="213953"/>
    <lineage>
        <taxon>Eukaryota</taxon>
        <taxon>Metazoa</taxon>
        <taxon>Ecdysozoa</taxon>
        <taxon>Arthropoda</taxon>
        <taxon>Hexapoda</taxon>
        <taxon>Insecta</taxon>
        <taxon>Pterygota</taxon>
        <taxon>Neoptera</taxon>
        <taxon>Endopterygota</taxon>
        <taxon>Lepidoptera</taxon>
        <taxon>Glossata</taxon>
        <taxon>Ditrysia</taxon>
        <taxon>Papilionoidea</taxon>
        <taxon>Papilionidae</taxon>
        <taxon>Parnassiinae</taxon>
        <taxon>Parnassini</taxon>
        <taxon>Parnassius</taxon>
        <taxon>Driopa</taxon>
    </lineage>
</organism>
<dbReference type="SUPFAM" id="SSF57667">
    <property type="entry name" value="beta-beta-alpha zinc fingers"/>
    <property type="match status" value="4"/>
</dbReference>
<feature type="domain" description="C2H2-type" evidence="11">
    <location>
        <begin position="518"/>
        <end position="545"/>
    </location>
</feature>
<evidence type="ECO:0000256" key="5">
    <source>
        <dbReference type="ARBA" id="ARBA00022833"/>
    </source>
</evidence>
<feature type="domain" description="C2H2-type" evidence="11">
    <location>
        <begin position="311"/>
        <end position="338"/>
    </location>
</feature>
<feature type="domain" description="C2H2-type" evidence="11">
    <location>
        <begin position="225"/>
        <end position="253"/>
    </location>
</feature>
<feature type="domain" description="C2H2-type" evidence="11">
    <location>
        <begin position="281"/>
        <end position="304"/>
    </location>
</feature>
<dbReference type="FunFam" id="3.30.160.60:FF:000322">
    <property type="entry name" value="GDNF-inducible zinc finger protein 1"/>
    <property type="match status" value="1"/>
</dbReference>
<keyword evidence="8" id="KW-0804">Transcription</keyword>
<evidence type="ECO:0000256" key="3">
    <source>
        <dbReference type="ARBA" id="ARBA00022737"/>
    </source>
</evidence>
<evidence type="ECO:0000256" key="2">
    <source>
        <dbReference type="ARBA" id="ARBA00022723"/>
    </source>
</evidence>
<evidence type="ECO:0000256" key="8">
    <source>
        <dbReference type="ARBA" id="ARBA00023163"/>
    </source>
</evidence>
<keyword evidence="2" id="KW-0479">Metal-binding</keyword>
<evidence type="ECO:0000256" key="9">
    <source>
        <dbReference type="ARBA" id="ARBA00023242"/>
    </source>
</evidence>
<dbReference type="PROSITE" id="PS50157">
    <property type="entry name" value="ZINC_FINGER_C2H2_2"/>
    <property type="match status" value="8"/>
</dbReference>
<evidence type="ECO:0000259" key="11">
    <source>
        <dbReference type="PROSITE" id="PS50157"/>
    </source>
</evidence>
<keyword evidence="9" id="KW-0539">Nucleus</keyword>
<dbReference type="Gene3D" id="3.30.160.60">
    <property type="entry name" value="Classic Zinc Finger"/>
    <property type="match status" value="6"/>
</dbReference>
<keyword evidence="6" id="KW-0805">Transcription regulation</keyword>
<evidence type="ECO:0000256" key="6">
    <source>
        <dbReference type="ARBA" id="ARBA00023015"/>
    </source>
</evidence>
<dbReference type="PANTHER" id="PTHR24379">
    <property type="entry name" value="KRAB AND ZINC FINGER DOMAIN-CONTAINING"/>
    <property type="match status" value="1"/>
</dbReference>
<protein>
    <recommendedName>
        <fullName evidence="11">C2H2-type domain-containing protein</fullName>
    </recommendedName>
</protein>
<dbReference type="SMART" id="SM00355">
    <property type="entry name" value="ZnF_C2H2"/>
    <property type="match status" value="11"/>
</dbReference>
<evidence type="ECO:0000256" key="10">
    <source>
        <dbReference type="PROSITE-ProRule" id="PRU00042"/>
    </source>
</evidence>
<sequence length="545" mass="63142">MTQFTELNSSSFNLNEKQSVTPNSQLKLCVCCLSGDVLLIKLDSCKHASFLFTLFENKVDLTSAFVCYQCHNIIRKIDSFKCQVEECCAALRGNFNQPKPWKYKLKNSKTEINSTVNCQPIEFEYKENFVSSDIVLEHVITEIKVEHDSDFDCDPDLPLAQIKQVKELRNADGNRNKKQKVEVKKRSLTHEKYEGKIKTITISWEKMMEERKTDALRKSYLNLPFKCESCIVGFDHEKTLKVHIEQRHSDKKGAFVCDVCKSVLSTETSYKEHRKRHLRRYECEVCGKRNNNVYSVVKHYKEQHGTINTLFTCKECGFTTESHRGYRYHRDKHKGKVECTECGNTFVHATGLRVHMFTVHGQSDRVYSCDECGKRYRSKSSLATHRSVHNTSASPETFCALCNTQFRSPLGLKHHLKTHSKHIRDSDKRFICECGTKFLTKSSLKEHIDWVHLKKAKHECNKCDKVFKNGSALKKHKNYVHEKKRPPRNKICDYCGRGFTTLTILRSHVRTHTGERPLRCSQCSAAFAHPAALYTHTKLLHNKDK</sequence>
<dbReference type="Pfam" id="PF13912">
    <property type="entry name" value="zf-C2H2_6"/>
    <property type="match status" value="2"/>
</dbReference>
<gene>
    <name evidence="12" type="ORF">PARMNEM_LOCUS12221</name>
</gene>
<keyword evidence="7" id="KW-0238">DNA-binding</keyword>
<keyword evidence="4 10" id="KW-0863">Zinc-finger</keyword>
<evidence type="ECO:0000313" key="12">
    <source>
        <dbReference type="EMBL" id="CAK1592200.1"/>
    </source>
</evidence>
<evidence type="ECO:0000256" key="4">
    <source>
        <dbReference type="ARBA" id="ARBA00022771"/>
    </source>
</evidence>
<comment type="caution">
    <text evidence="12">The sequence shown here is derived from an EMBL/GenBank/DDBJ whole genome shotgun (WGS) entry which is preliminary data.</text>
</comment>
<dbReference type="EMBL" id="CAVLGL010000087">
    <property type="protein sequence ID" value="CAK1592200.1"/>
    <property type="molecule type" value="Genomic_DNA"/>
</dbReference>
<evidence type="ECO:0000256" key="1">
    <source>
        <dbReference type="ARBA" id="ARBA00004123"/>
    </source>
</evidence>
<reference evidence="12 13" key="1">
    <citation type="submission" date="2023-11" db="EMBL/GenBank/DDBJ databases">
        <authorList>
            <person name="Hedman E."/>
            <person name="Englund M."/>
            <person name="Stromberg M."/>
            <person name="Nyberg Akerstrom W."/>
            <person name="Nylinder S."/>
            <person name="Jareborg N."/>
            <person name="Kallberg Y."/>
            <person name="Kronander E."/>
        </authorList>
    </citation>
    <scope>NUCLEOTIDE SEQUENCE [LARGE SCALE GENOMIC DNA]</scope>
</reference>
<keyword evidence="5" id="KW-0862">Zinc</keyword>
<dbReference type="PANTHER" id="PTHR24379:SF121">
    <property type="entry name" value="C2H2-TYPE DOMAIN-CONTAINING PROTEIN"/>
    <property type="match status" value="1"/>
</dbReference>
<dbReference type="Pfam" id="PF12874">
    <property type="entry name" value="zf-met"/>
    <property type="match status" value="1"/>
</dbReference>
<keyword evidence="3" id="KW-0677">Repeat</keyword>
<comment type="subcellular location">
    <subcellularLocation>
        <location evidence="1">Nucleus</location>
    </subcellularLocation>
</comment>
<dbReference type="InterPro" id="IPR013087">
    <property type="entry name" value="Znf_C2H2_type"/>
</dbReference>
<dbReference type="Proteomes" id="UP001314205">
    <property type="component" value="Unassembled WGS sequence"/>
</dbReference>
<dbReference type="InterPro" id="IPR036236">
    <property type="entry name" value="Znf_C2H2_sf"/>
</dbReference>
<keyword evidence="13" id="KW-1185">Reference proteome</keyword>
<feature type="domain" description="C2H2-type" evidence="11">
    <location>
        <begin position="490"/>
        <end position="517"/>
    </location>
</feature>
<dbReference type="GO" id="GO:0003677">
    <property type="term" value="F:DNA binding"/>
    <property type="evidence" value="ECO:0007669"/>
    <property type="project" value="UniProtKB-KW"/>
</dbReference>
<proteinExistence type="predicted"/>
<name>A0AAV1LB96_9NEOP</name>
<dbReference type="Pfam" id="PF00096">
    <property type="entry name" value="zf-C2H2"/>
    <property type="match status" value="3"/>
</dbReference>
<dbReference type="GO" id="GO:0008270">
    <property type="term" value="F:zinc ion binding"/>
    <property type="evidence" value="ECO:0007669"/>
    <property type="project" value="UniProtKB-KW"/>
</dbReference>
<feature type="domain" description="C2H2-type" evidence="11">
    <location>
        <begin position="458"/>
        <end position="486"/>
    </location>
</feature>
<evidence type="ECO:0000256" key="7">
    <source>
        <dbReference type="ARBA" id="ARBA00023125"/>
    </source>
</evidence>
<accession>A0AAV1LB96</accession>
<evidence type="ECO:0000313" key="13">
    <source>
        <dbReference type="Proteomes" id="UP001314205"/>
    </source>
</evidence>
<feature type="domain" description="C2H2-type" evidence="11">
    <location>
        <begin position="367"/>
        <end position="394"/>
    </location>
</feature>
<dbReference type="AlphaFoldDB" id="A0AAV1LB96"/>
<dbReference type="GO" id="GO:0005634">
    <property type="term" value="C:nucleus"/>
    <property type="evidence" value="ECO:0007669"/>
    <property type="project" value="UniProtKB-SubCell"/>
</dbReference>
<dbReference type="PROSITE" id="PS00028">
    <property type="entry name" value="ZINC_FINGER_C2H2_1"/>
    <property type="match status" value="8"/>
</dbReference>